<reference evidence="1" key="1">
    <citation type="journal article" date="2020" name="Nature">
        <title>Giant virus diversity and host interactions through global metagenomics.</title>
        <authorList>
            <person name="Schulz F."/>
            <person name="Roux S."/>
            <person name="Paez-Espino D."/>
            <person name="Jungbluth S."/>
            <person name="Walsh D.A."/>
            <person name="Denef V.J."/>
            <person name="McMahon K.D."/>
            <person name="Konstantinidis K.T."/>
            <person name="Eloe-Fadrosh E.A."/>
            <person name="Kyrpides N.C."/>
            <person name="Woyke T."/>
        </authorList>
    </citation>
    <scope>NUCLEOTIDE SEQUENCE</scope>
    <source>
        <strain evidence="1">GVMAG-M-3300025138-11</strain>
    </source>
</reference>
<protein>
    <recommendedName>
        <fullName evidence="2">ParB/Sulfiredoxin domain-containing protein</fullName>
    </recommendedName>
</protein>
<dbReference type="CDD" id="cd16387">
    <property type="entry name" value="ParB_N_Srx"/>
    <property type="match status" value="1"/>
</dbReference>
<accession>A0A6C0IWC6</accession>
<dbReference type="AlphaFoldDB" id="A0A6C0IWC6"/>
<organism evidence="1">
    <name type="scientific">viral metagenome</name>
    <dbReference type="NCBI Taxonomy" id="1070528"/>
    <lineage>
        <taxon>unclassified sequences</taxon>
        <taxon>metagenomes</taxon>
        <taxon>organismal metagenomes</taxon>
    </lineage>
</organism>
<dbReference type="InterPro" id="IPR036086">
    <property type="entry name" value="ParB/Sulfiredoxin_sf"/>
</dbReference>
<dbReference type="Gene3D" id="3.90.1530.10">
    <property type="entry name" value="Conserved hypothetical protein from pyrococcus furiosus pfu- 392566-001, ParB domain"/>
    <property type="match status" value="1"/>
</dbReference>
<evidence type="ECO:0008006" key="2">
    <source>
        <dbReference type="Google" id="ProtNLM"/>
    </source>
</evidence>
<name>A0A6C0IWC6_9ZZZZ</name>
<evidence type="ECO:0000313" key="1">
    <source>
        <dbReference type="EMBL" id="QHT97392.1"/>
    </source>
</evidence>
<sequence>MTSPTHYPLSINYSKSNIFYVSIQNIIFDKGMIETSKEKGVKLSGIKIFPTNNPKSQGFKLNKWDNVYNDIENKIDLDPIKLKKYNKDYYEVIDGRHRVVTSLKYGYIFIPAVILAN</sequence>
<dbReference type="EMBL" id="MN740276">
    <property type="protein sequence ID" value="QHT97392.1"/>
    <property type="molecule type" value="Genomic_DNA"/>
</dbReference>
<dbReference type="SUPFAM" id="SSF110849">
    <property type="entry name" value="ParB/Sulfiredoxin"/>
    <property type="match status" value="1"/>
</dbReference>
<proteinExistence type="predicted"/>